<feature type="region of interest" description="Disordered" evidence="1">
    <location>
        <begin position="1"/>
        <end position="49"/>
    </location>
</feature>
<gene>
    <name evidence="2" type="ORF">DL546_000339</name>
</gene>
<dbReference type="AlphaFoldDB" id="A0A420XVV6"/>
<feature type="region of interest" description="Disordered" evidence="1">
    <location>
        <begin position="233"/>
        <end position="253"/>
    </location>
</feature>
<keyword evidence="3" id="KW-1185">Reference proteome</keyword>
<name>A0A420XVV6_9PEZI</name>
<comment type="caution">
    <text evidence="2">The sequence shown here is derived from an EMBL/GenBank/DDBJ whole genome shotgun (WGS) entry which is preliminary data.</text>
</comment>
<dbReference type="Proteomes" id="UP000275385">
    <property type="component" value="Unassembled WGS sequence"/>
</dbReference>
<accession>A0A420XVV6</accession>
<organism evidence="2 3">
    <name type="scientific">Coniochaeta pulveracea</name>
    <dbReference type="NCBI Taxonomy" id="177199"/>
    <lineage>
        <taxon>Eukaryota</taxon>
        <taxon>Fungi</taxon>
        <taxon>Dikarya</taxon>
        <taxon>Ascomycota</taxon>
        <taxon>Pezizomycotina</taxon>
        <taxon>Sordariomycetes</taxon>
        <taxon>Sordariomycetidae</taxon>
        <taxon>Coniochaetales</taxon>
        <taxon>Coniochaetaceae</taxon>
        <taxon>Coniochaeta</taxon>
    </lineage>
</organism>
<protein>
    <submittedName>
        <fullName evidence="2">Uncharacterized protein</fullName>
    </submittedName>
</protein>
<evidence type="ECO:0000313" key="3">
    <source>
        <dbReference type="Proteomes" id="UP000275385"/>
    </source>
</evidence>
<reference evidence="2 3" key="1">
    <citation type="submission" date="2018-08" db="EMBL/GenBank/DDBJ databases">
        <title>Draft genome of the lignicolous fungus Coniochaeta pulveracea.</title>
        <authorList>
            <person name="Borstlap C.J."/>
            <person name="De Witt R.N."/>
            <person name="Botha A."/>
            <person name="Volschenk H."/>
        </authorList>
    </citation>
    <scope>NUCLEOTIDE SEQUENCE [LARGE SCALE GENOMIC DNA]</scope>
    <source>
        <strain evidence="2 3">CAB683</strain>
    </source>
</reference>
<dbReference type="EMBL" id="QVQW01000175">
    <property type="protein sequence ID" value="RKU39709.1"/>
    <property type="molecule type" value="Genomic_DNA"/>
</dbReference>
<sequence length="314" mass="33500">MLGDPGAAATEWRRAPGVRPLTLSPRQRADGDRGAHALARVPGKPDSPRATHCFPEWRLKESLQRVATAPGPGARRSRAQASHSGLLPLAFFFPLIYPPTLVHAASRASRLRGRKINSDKLICMGKNRNGLAPTQPAKVCAAACSVPLRPPGGSLYRTAGAPEGEPVGVSLQRLGPGPAQVPSSGVALCAFVCPRFLSPPSYTHRPWFTPPAAPAGSGVGKKVPTNPFVWGKIEMDSRPPGPSPGSHAPRELGAASSRDLPYKTTYPILRPAPYNPPCRISLPYKTTYPTLNDPACPRLDTGWARGGSLRQRTY</sequence>
<evidence type="ECO:0000256" key="1">
    <source>
        <dbReference type="SAM" id="MobiDB-lite"/>
    </source>
</evidence>
<evidence type="ECO:0000313" key="2">
    <source>
        <dbReference type="EMBL" id="RKU39709.1"/>
    </source>
</evidence>
<proteinExistence type="predicted"/>